<evidence type="ECO:0000256" key="5">
    <source>
        <dbReference type="ARBA" id="ARBA00023274"/>
    </source>
</evidence>
<sequence length="254" mass="29467">MGRYDFRPLRVRETAKALFDTKRNPRLPEWYKIIGDFPPTETLARPVQRAPKPVRTGKKPSRMFQPLPIRYKEDELRTDFFGDHPWELARPRIIVEDSGNDAKNYDWSKGIVQPGKQVDGESVVQRQMYLIKHERLPKAAAYDKARREFYAYRHRQDLLRRIAREEALYVGAYFGAGPLEVGMQLEDKAFEGWKSWAEKRIEDEEAMRSQLMSAPQPPSDTEAVRLAEEESVSEVEEVEEGVVQRSGEGAVQRS</sequence>
<evidence type="ECO:0000313" key="10">
    <source>
        <dbReference type="Proteomes" id="UP000244855"/>
    </source>
</evidence>
<dbReference type="AlphaFoldDB" id="A0A2V1DBP8"/>
<evidence type="ECO:0000256" key="6">
    <source>
        <dbReference type="ARBA" id="ARBA00035137"/>
    </source>
</evidence>
<dbReference type="EMBL" id="KZ805493">
    <property type="protein sequence ID" value="PVH95512.1"/>
    <property type="molecule type" value="Genomic_DNA"/>
</dbReference>
<dbReference type="STRING" id="97972.A0A2V1DBP8"/>
<dbReference type="PANTHER" id="PTHR37799">
    <property type="entry name" value="37S RIBOSOMAL PROTEIN S25, MITOCHONDRIAL"/>
    <property type="match status" value="1"/>
</dbReference>
<keyword evidence="3 9" id="KW-0689">Ribosomal protein</keyword>
<evidence type="ECO:0000256" key="7">
    <source>
        <dbReference type="ARBA" id="ARBA00035421"/>
    </source>
</evidence>
<feature type="compositionally biased region" description="Acidic residues" evidence="8">
    <location>
        <begin position="229"/>
        <end position="240"/>
    </location>
</feature>
<dbReference type="Proteomes" id="UP000244855">
    <property type="component" value="Unassembled WGS sequence"/>
</dbReference>
<evidence type="ECO:0000313" key="9">
    <source>
        <dbReference type="EMBL" id="PVH95512.1"/>
    </source>
</evidence>
<evidence type="ECO:0000256" key="2">
    <source>
        <dbReference type="ARBA" id="ARBA00009864"/>
    </source>
</evidence>
<feature type="compositionally biased region" description="Low complexity" evidence="8">
    <location>
        <begin position="241"/>
        <end position="254"/>
    </location>
</feature>
<dbReference type="InterPro" id="IPR016939">
    <property type="entry name" value="Ribosomal_mS23_fun"/>
</dbReference>
<accession>A0A2V1DBP8</accession>
<name>A0A2V1DBP8_9PLEO</name>
<keyword evidence="5" id="KW-0687">Ribonucleoprotein</keyword>
<dbReference type="Pfam" id="PF13741">
    <property type="entry name" value="MRP-S25"/>
    <property type="match status" value="1"/>
</dbReference>
<reference evidence="9 10" key="1">
    <citation type="journal article" date="2018" name="Sci. Rep.">
        <title>Comparative genomics provides insights into the lifestyle and reveals functional heterogeneity of dark septate endophytic fungi.</title>
        <authorList>
            <person name="Knapp D.G."/>
            <person name="Nemeth J.B."/>
            <person name="Barry K."/>
            <person name="Hainaut M."/>
            <person name="Henrissat B."/>
            <person name="Johnson J."/>
            <person name="Kuo A."/>
            <person name="Lim J.H.P."/>
            <person name="Lipzen A."/>
            <person name="Nolan M."/>
            <person name="Ohm R.A."/>
            <person name="Tamas L."/>
            <person name="Grigoriev I.V."/>
            <person name="Spatafora J.W."/>
            <person name="Nagy L.G."/>
            <person name="Kovacs G.M."/>
        </authorList>
    </citation>
    <scope>NUCLEOTIDE SEQUENCE [LARGE SCALE GENOMIC DNA]</scope>
    <source>
        <strain evidence="9 10">DSE2036</strain>
    </source>
</reference>
<feature type="region of interest" description="Disordered" evidence="8">
    <location>
        <begin position="206"/>
        <end position="254"/>
    </location>
</feature>
<evidence type="ECO:0000256" key="4">
    <source>
        <dbReference type="ARBA" id="ARBA00023128"/>
    </source>
</evidence>
<comment type="subcellular location">
    <subcellularLocation>
        <location evidence="1">Mitochondrion</location>
    </subcellularLocation>
</comment>
<organism evidence="9 10">
    <name type="scientific">Periconia macrospinosa</name>
    <dbReference type="NCBI Taxonomy" id="97972"/>
    <lineage>
        <taxon>Eukaryota</taxon>
        <taxon>Fungi</taxon>
        <taxon>Dikarya</taxon>
        <taxon>Ascomycota</taxon>
        <taxon>Pezizomycotina</taxon>
        <taxon>Dothideomycetes</taxon>
        <taxon>Pleosporomycetidae</taxon>
        <taxon>Pleosporales</taxon>
        <taxon>Massarineae</taxon>
        <taxon>Periconiaceae</taxon>
        <taxon>Periconia</taxon>
    </lineage>
</organism>
<dbReference type="OrthoDB" id="5542239at2759"/>
<keyword evidence="10" id="KW-1185">Reference proteome</keyword>
<dbReference type="PANTHER" id="PTHR37799:SF1">
    <property type="entry name" value="SMALL RIBOSOMAL SUBUNIT PROTEIN MS23"/>
    <property type="match status" value="1"/>
</dbReference>
<keyword evidence="4" id="KW-0496">Mitochondrion</keyword>
<dbReference type="GO" id="GO:0005763">
    <property type="term" value="C:mitochondrial small ribosomal subunit"/>
    <property type="evidence" value="ECO:0007669"/>
    <property type="project" value="InterPro"/>
</dbReference>
<protein>
    <recommendedName>
        <fullName evidence="6">Small ribosomal subunit protein mS23</fullName>
    </recommendedName>
    <alternativeName>
        <fullName evidence="7">37S ribosomal protein S25, mitochondrial</fullName>
    </alternativeName>
</protein>
<comment type="similarity">
    <text evidence="2">Belongs to the mitochondrion-specific ribosomal protein mS23 family.</text>
</comment>
<evidence type="ECO:0000256" key="3">
    <source>
        <dbReference type="ARBA" id="ARBA00022980"/>
    </source>
</evidence>
<proteinExistence type="inferred from homology"/>
<gene>
    <name evidence="9" type="ORF">DM02DRAFT_617856</name>
</gene>
<dbReference type="GO" id="GO:0003735">
    <property type="term" value="F:structural constituent of ribosome"/>
    <property type="evidence" value="ECO:0007669"/>
    <property type="project" value="InterPro"/>
</dbReference>
<evidence type="ECO:0000256" key="8">
    <source>
        <dbReference type="SAM" id="MobiDB-lite"/>
    </source>
</evidence>
<evidence type="ECO:0000256" key="1">
    <source>
        <dbReference type="ARBA" id="ARBA00004173"/>
    </source>
</evidence>